<name>A0A4Y8SDS4_9SPHI</name>
<reference evidence="2 3" key="1">
    <citation type="journal article" date="2017" name="Int. J. Syst. Evol. Microbiol.">
        <title>Mucilaginibacterpsychrotolerans sp. nov., isolated from peatlands.</title>
        <authorList>
            <person name="Deng Y."/>
            <person name="Shen L."/>
            <person name="Xu B."/>
            <person name="Liu Y."/>
            <person name="Gu Z."/>
            <person name="Liu H."/>
            <person name="Zhou Y."/>
        </authorList>
    </citation>
    <scope>NUCLEOTIDE SEQUENCE [LARGE SCALE GENOMIC DNA]</scope>
    <source>
        <strain evidence="2 3">NH7-4</strain>
    </source>
</reference>
<gene>
    <name evidence="2" type="ORF">E2R66_13320</name>
</gene>
<dbReference type="RefSeq" id="WP_133231586.1">
    <property type="nucleotide sequence ID" value="NZ_SOZE01000012.1"/>
</dbReference>
<dbReference type="Pfam" id="PF13351">
    <property type="entry name" value="DUF4099"/>
    <property type="match status" value="1"/>
</dbReference>
<dbReference type="EMBL" id="SOZE01000012">
    <property type="protein sequence ID" value="TFF37062.1"/>
    <property type="molecule type" value="Genomic_DNA"/>
</dbReference>
<organism evidence="2 3">
    <name type="scientific">Mucilaginibacter psychrotolerans</name>
    <dbReference type="NCBI Taxonomy" id="1524096"/>
    <lineage>
        <taxon>Bacteria</taxon>
        <taxon>Pseudomonadati</taxon>
        <taxon>Bacteroidota</taxon>
        <taxon>Sphingobacteriia</taxon>
        <taxon>Sphingobacteriales</taxon>
        <taxon>Sphingobacteriaceae</taxon>
        <taxon>Mucilaginibacter</taxon>
    </lineage>
</organism>
<keyword evidence="3" id="KW-1185">Reference proteome</keyword>
<proteinExistence type="predicted"/>
<evidence type="ECO:0000259" key="1">
    <source>
        <dbReference type="Pfam" id="PF13351"/>
    </source>
</evidence>
<accession>A0A4Y8SDS4</accession>
<dbReference type="InterPro" id="IPR025343">
    <property type="entry name" value="DUF4099"/>
</dbReference>
<comment type="caution">
    <text evidence="2">The sequence shown here is derived from an EMBL/GenBank/DDBJ whole genome shotgun (WGS) entry which is preliminary data.</text>
</comment>
<dbReference type="OrthoDB" id="835269at2"/>
<sequence>MNLVNFHEDELPIKDMETIGLAAGGQLLLNVDDLNALLSGRRTGLLELQNLEAENIKIKSLNAKISLQHTDEGKMDLLIHPIYRKAQRPEFLDENEAEKLQKGEVANLLKITKDNHGNKTEMLIEYDADTKEFIVSDTEKILAPDMVNNEFLTAAQKESYRKGREVEIADGTKFSYSAVDHHGIRANKLALVASILMDGGLSYVVYKGLNALFNTKRDEKAAAKLSPGYHQAMKDVENQRAFIPEVEFNSRSRSAGR</sequence>
<protein>
    <submittedName>
        <fullName evidence="2">DUF4099 domain-containing protein</fullName>
    </submittedName>
</protein>
<dbReference type="AlphaFoldDB" id="A0A4Y8SDS4"/>
<dbReference type="Proteomes" id="UP000297540">
    <property type="component" value="Unassembled WGS sequence"/>
</dbReference>
<evidence type="ECO:0000313" key="3">
    <source>
        <dbReference type="Proteomes" id="UP000297540"/>
    </source>
</evidence>
<feature type="domain" description="DUF4099" evidence="1">
    <location>
        <begin position="6"/>
        <end position="87"/>
    </location>
</feature>
<evidence type="ECO:0000313" key="2">
    <source>
        <dbReference type="EMBL" id="TFF37062.1"/>
    </source>
</evidence>